<evidence type="ECO:0000313" key="7">
    <source>
        <dbReference type="Proteomes" id="UP000272888"/>
    </source>
</evidence>
<keyword evidence="2" id="KW-0805">Transcription regulation</keyword>
<gene>
    <name evidence="6" type="ORF">D7V93_10825</name>
</gene>
<dbReference type="InterPro" id="IPR005119">
    <property type="entry name" value="LysR_subst-bd"/>
</dbReference>
<dbReference type="Pfam" id="PF03466">
    <property type="entry name" value="LysR_substrate"/>
    <property type="match status" value="1"/>
</dbReference>
<dbReference type="SUPFAM" id="SSF53850">
    <property type="entry name" value="Periplasmic binding protein-like II"/>
    <property type="match status" value="1"/>
</dbReference>
<name>A0A3A8QFF8_9BACT</name>
<protein>
    <submittedName>
        <fullName evidence="6">LysR family transcriptional regulator</fullName>
    </submittedName>
</protein>
<dbReference type="PRINTS" id="PR00039">
    <property type="entry name" value="HTHLYSR"/>
</dbReference>
<dbReference type="SUPFAM" id="SSF46785">
    <property type="entry name" value="Winged helix' DNA-binding domain"/>
    <property type="match status" value="1"/>
</dbReference>
<dbReference type="InterPro" id="IPR036390">
    <property type="entry name" value="WH_DNA-bd_sf"/>
</dbReference>
<dbReference type="PROSITE" id="PS50931">
    <property type="entry name" value="HTH_LYSR"/>
    <property type="match status" value="1"/>
</dbReference>
<dbReference type="Proteomes" id="UP000272888">
    <property type="component" value="Unassembled WGS sequence"/>
</dbReference>
<keyword evidence="7" id="KW-1185">Reference proteome</keyword>
<dbReference type="InterPro" id="IPR000847">
    <property type="entry name" value="LysR_HTH_N"/>
</dbReference>
<dbReference type="PANTHER" id="PTHR30126">
    <property type="entry name" value="HTH-TYPE TRANSCRIPTIONAL REGULATOR"/>
    <property type="match status" value="1"/>
</dbReference>
<sequence length="303" mass="33115">MYDPVTLDQLRAFVTVVEEGSFSAAARKLRRVQSAISTSMANLEAQLGVPLWDRSTKVATLTEQGQAVLASTRRVLTEVDGLRRLTTGMTLGLEASVSLCLDAFFPVKALVDLCATFIREFPAVDLRIDTQLMSAVSARVLEGTATLGVVSPAGLARGLEAQALAPIRVLPVVSPRHPLAAIQGRIATRHFVEAIQVVLSDCDDDGVADQVGLSPRTWRVGDLYTKHEMLRAGLGWGNLPEHLVRDDLRSGALVPIRPMAWGDHENALNLLAVYRSDTVFGPAHHWLLEQLTQLCEREARRQK</sequence>
<dbReference type="InterPro" id="IPR036388">
    <property type="entry name" value="WH-like_DNA-bd_sf"/>
</dbReference>
<evidence type="ECO:0000259" key="5">
    <source>
        <dbReference type="PROSITE" id="PS50931"/>
    </source>
</evidence>
<evidence type="ECO:0000256" key="2">
    <source>
        <dbReference type="ARBA" id="ARBA00023015"/>
    </source>
</evidence>
<proteinExistence type="inferred from homology"/>
<organism evidence="6 7">
    <name type="scientific">Corallococcus llansteffanensis</name>
    <dbReference type="NCBI Taxonomy" id="2316731"/>
    <lineage>
        <taxon>Bacteria</taxon>
        <taxon>Pseudomonadati</taxon>
        <taxon>Myxococcota</taxon>
        <taxon>Myxococcia</taxon>
        <taxon>Myxococcales</taxon>
        <taxon>Cystobacterineae</taxon>
        <taxon>Myxococcaceae</taxon>
        <taxon>Corallococcus</taxon>
    </lineage>
</organism>
<dbReference type="Gene3D" id="1.10.10.10">
    <property type="entry name" value="Winged helix-like DNA-binding domain superfamily/Winged helix DNA-binding domain"/>
    <property type="match status" value="1"/>
</dbReference>
<reference evidence="7" key="1">
    <citation type="submission" date="2018-09" db="EMBL/GenBank/DDBJ databases">
        <authorList>
            <person name="Livingstone P.G."/>
            <person name="Whitworth D.E."/>
        </authorList>
    </citation>
    <scope>NUCLEOTIDE SEQUENCE [LARGE SCALE GENOMIC DNA]</scope>
    <source>
        <strain evidence="7">CA051B</strain>
    </source>
</reference>
<dbReference type="GO" id="GO:0003700">
    <property type="term" value="F:DNA-binding transcription factor activity"/>
    <property type="evidence" value="ECO:0007669"/>
    <property type="project" value="InterPro"/>
</dbReference>
<evidence type="ECO:0000256" key="1">
    <source>
        <dbReference type="ARBA" id="ARBA00009437"/>
    </source>
</evidence>
<dbReference type="PANTHER" id="PTHR30126:SF91">
    <property type="entry name" value="LYSR FAMILY TRANSCRIPTIONAL REGULATOR"/>
    <property type="match status" value="1"/>
</dbReference>
<dbReference type="Pfam" id="PF00126">
    <property type="entry name" value="HTH_1"/>
    <property type="match status" value="1"/>
</dbReference>
<keyword evidence="4" id="KW-0804">Transcription</keyword>
<keyword evidence="3" id="KW-0238">DNA-binding</keyword>
<dbReference type="GO" id="GO:0000976">
    <property type="term" value="F:transcription cis-regulatory region binding"/>
    <property type="evidence" value="ECO:0007669"/>
    <property type="project" value="TreeGrafter"/>
</dbReference>
<dbReference type="EMBL" id="RAWB01000086">
    <property type="protein sequence ID" value="RKH61964.1"/>
    <property type="molecule type" value="Genomic_DNA"/>
</dbReference>
<comment type="caution">
    <text evidence="6">The sequence shown here is derived from an EMBL/GenBank/DDBJ whole genome shotgun (WGS) entry which is preliminary data.</text>
</comment>
<dbReference type="FunFam" id="1.10.10.10:FF:000001">
    <property type="entry name" value="LysR family transcriptional regulator"/>
    <property type="match status" value="1"/>
</dbReference>
<accession>A0A3A8QFF8</accession>
<dbReference type="RefSeq" id="WP_120643320.1">
    <property type="nucleotide sequence ID" value="NZ_RAWB01000086.1"/>
</dbReference>
<evidence type="ECO:0000256" key="3">
    <source>
        <dbReference type="ARBA" id="ARBA00023125"/>
    </source>
</evidence>
<comment type="similarity">
    <text evidence="1">Belongs to the LysR transcriptional regulatory family.</text>
</comment>
<dbReference type="Gene3D" id="3.40.190.290">
    <property type="match status" value="1"/>
</dbReference>
<evidence type="ECO:0000313" key="6">
    <source>
        <dbReference type="EMBL" id="RKH61964.1"/>
    </source>
</evidence>
<dbReference type="AlphaFoldDB" id="A0A3A8QFF8"/>
<evidence type="ECO:0000256" key="4">
    <source>
        <dbReference type="ARBA" id="ARBA00023163"/>
    </source>
</evidence>
<feature type="domain" description="HTH lysR-type" evidence="5">
    <location>
        <begin position="5"/>
        <end position="62"/>
    </location>
</feature>